<name>A0A1X1ED86_9GAMM</name>
<dbReference type="RefSeq" id="WP_104957629.1">
    <property type="nucleotide sequence ID" value="NZ_CP026377.1"/>
</dbReference>
<dbReference type="KEGG" id="pgz:C2E15_12345"/>
<gene>
    <name evidence="1" type="ORF">C2E15_12345</name>
</gene>
<protein>
    <submittedName>
        <fullName evidence="1">Uncharacterized protein</fullName>
    </submittedName>
</protein>
<organism evidence="1 2">
    <name type="scientific">Mixta gaviniae</name>
    <dbReference type="NCBI Taxonomy" id="665914"/>
    <lineage>
        <taxon>Bacteria</taxon>
        <taxon>Pseudomonadati</taxon>
        <taxon>Pseudomonadota</taxon>
        <taxon>Gammaproteobacteria</taxon>
        <taxon>Enterobacterales</taxon>
        <taxon>Erwiniaceae</taxon>
        <taxon>Mixta</taxon>
    </lineage>
</organism>
<reference evidence="1 2" key="1">
    <citation type="submission" date="2018-01" db="EMBL/GenBank/DDBJ databases">
        <title>Complete and assembled Genome of Pantoea gaviniae DSM22758T.</title>
        <authorList>
            <person name="Stevens M.J.A."/>
            <person name="Zurfluh K."/>
            <person name="Stephan R."/>
        </authorList>
    </citation>
    <scope>NUCLEOTIDE SEQUENCE [LARGE SCALE GENOMIC DNA]</scope>
    <source>
        <strain evidence="1 2">DSM 22758</strain>
    </source>
</reference>
<accession>A0A1X1ED86</accession>
<sequence>MDLDNPEDTNAVYAAIGYAVSCLIESGKPLERDHLLAQLRQIEEQSVDGMKKIYAEALQMVASEKF</sequence>
<evidence type="ECO:0000313" key="2">
    <source>
        <dbReference type="Proteomes" id="UP000238365"/>
    </source>
</evidence>
<dbReference type="Proteomes" id="UP000238365">
    <property type="component" value="Chromosome"/>
</dbReference>
<proteinExistence type="predicted"/>
<evidence type="ECO:0000313" key="1">
    <source>
        <dbReference type="EMBL" id="AUX93788.1"/>
    </source>
</evidence>
<dbReference type="OrthoDB" id="6547649at2"/>
<dbReference type="EMBL" id="CP026377">
    <property type="protein sequence ID" value="AUX93788.1"/>
    <property type="molecule type" value="Genomic_DNA"/>
</dbReference>
<dbReference type="AlphaFoldDB" id="A0A1X1ED86"/>
<keyword evidence="2" id="KW-1185">Reference proteome</keyword>